<dbReference type="Pfam" id="PF14580">
    <property type="entry name" value="LRR_9"/>
    <property type="match status" value="1"/>
</dbReference>
<evidence type="ECO:0000256" key="1">
    <source>
        <dbReference type="ARBA" id="ARBA00022614"/>
    </source>
</evidence>
<proteinExistence type="predicted"/>
<reference evidence="3" key="2">
    <citation type="submission" date="2011-02" db="EMBL/GenBank/DDBJ databases">
        <authorList>
            <person name="MacLean D."/>
        </authorList>
    </citation>
    <scope>NUCLEOTIDE SEQUENCE</scope>
</reference>
<dbReference type="SUPFAM" id="SSF52058">
    <property type="entry name" value="L domain-like"/>
    <property type="match status" value="1"/>
</dbReference>
<dbReference type="PANTHER" id="PTHR15454">
    <property type="entry name" value="NISCHARIN RELATED"/>
    <property type="match status" value="1"/>
</dbReference>
<dbReference type="GO" id="GO:0005737">
    <property type="term" value="C:cytoplasm"/>
    <property type="evidence" value="ECO:0007669"/>
    <property type="project" value="TreeGrafter"/>
</dbReference>
<organism evidence="3">
    <name type="scientific">Albugo laibachii Nc14</name>
    <dbReference type="NCBI Taxonomy" id="890382"/>
    <lineage>
        <taxon>Eukaryota</taxon>
        <taxon>Sar</taxon>
        <taxon>Stramenopiles</taxon>
        <taxon>Oomycota</taxon>
        <taxon>Peronosporomycetes</taxon>
        <taxon>Albuginales</taxon>
        <taxon>Albuginaceae</taxon>
        <taxon>Albugo</taxon>
    </lineage>
</organism>
<dbReference type="PROSITE" id="PS51450">
    <property type="entry name" value="LRR"/>
    <property type="match status" value="3"/>
</dbReference>
<dbReference type="Gene3D" id="3.80.10.10">
    <property type="entry name" value="Ribonuclease Inhibitor"/>
    <property type="match status" value="2"/>
</dbReference>
<name>F0WAJ7_9STRA</name>
<dbReference type="AlphaFoldDB" id="F0WAJ7"/>
<dbReference type="HOGENOM" id="CLU_056804_2_0_1"/>
<keyword evidence="2" id="KW-0677">Repeat</keyword>
<dbReference type="InterPro" id="IPR001611">
    <property type="entry name" value="Leu-rich_rpt"/>
</dbReference>
<keyword evidence="1" id="KW-0433">Leucine-rich repeat</keyword>
<sequence length="292" mass="32899">MTEDADEKSNDTIEQGSDTTLIHYMEGLSRLQKAPGQDAYAYTALDLTNKNLQGIELIKQYQFIQILNLSQNKISDFSPLSELKYLLSVNLAENSIETISKLCNAYLKAVDLTRNQIRKLEGFQSDTVANLIVNENSLQSLDGIQQLTQLTTLIASNNQISELWLHTEQQDELPLEHLELNSNALKNLSGIERLKHLRCLHLRENQIQDMPDVSMLRELDCLKSLDLTGNPVTQTENYRLNVIILLPNLSILDTIPIEKDEVLKAAVFKQEREAAEVNPAEINADQGASITQ</sequence>
<gene>
    <name evidence="3" type="primary">AlNc14C46G3721</name>
    <name evidence="3" type="ORF">ALNC14_043110</name>
</gene>
<dbReference type="PANTHER" id="PTHR15454:SF56">
    <property type="entry name" value="PROTEIN PHOSPHATASE 1 REGULATORY SUBUNIT 7-RELATED"/>
    <property type="match status" value="1"/>
</dbReference>
<protein>
    <submittedName>
        <fullName evidence="3">Uncharacterized protein AlNc14C46G3721</fullName>
    </submittedName>
</protein>
<reference evidence="3" key="1">
    <citation type="journal article" date="2011" name="PLoS Biol.">
        <title>Gene gain and loss during evolution of obligate parasitism in the white rust pathogen of Arabidopsis thaliana.</title>
        <authorList>
            <person name="Kemen E."/>
            <person name="Gardiner A."/>
            <person name="Schultz-Larsen T."/>
            <person name="Kemen A.C."/>
            <person name="Balmuth A.L."/>
            <person name="Robert-Seilaniantz A."/>
            <person name="Bailey K."/>
            <person name="Holub E."/>
            <person name="Studholme D.J."/>
            <person name="Maclean D."/>
            <person name="Jones J.D."/>
        </authorList>
    </citation>
    <scope>NUCLEOTIDE SEQUENCE</scope>
</reference>
<evidence type="ECO:0000313" key="3">
    <source>
        <dbReference type="EMBL" id="CCA18168.1"/>
    </source>
</evidence>
<dbReference type="EMBL" id="FR824091">
    <property type="protein sequence ID" value="CCA18168.1"/>
    <property type="molecule type" value="Genomic_DNA"/>
</dbReference>
<evidence type="ECO:0000256" key="2">
    <source>
        <dbReference type="ARBA" id="ARBA00022737"/>
    </source>
</evidence>
<dbReference type="InterPro" id="IPR032675">
    <property type="entry name" value="LRR_dom_sf"/>
</dbReference>
<accession>F0WAJ7</accession>